<evidence type="ECO:0000313" key="2">
    <source>
        <dbReference type="EMBL" id="RNE97395.1"/>
    </source>
</evidence>
<accession>A0A422MVY4</accession>
<protein>
    <submittedName>
        <fullName evidence="2">Uncharacterized protein</fullName>
    </submittedName>
</protein>
<dbReference type="AlphaFoldDB" id="A0A422MVY4"/>
<evidence type="ECO:0000313" key="3">
    <source>
        <dbReference type="Proteomes" id="UP000283634"/>
    </source>
</evidence>
<dbReference type="RefSeq" id="XP_029234103.1">
    <property type="nucleotide sequence ID" value="XM_029386032.1"/>
</dbReference>
<organism evidence="2 3">
    <name type="scientific">Trypanosoma rangeli</name>
    <dbReference type="NCBI Taxonomy" id="5698"/>
    <lineage>
        <taxon>Eukaryota</taxon>
        <taxon>Discoba</taxon>
        <taxon>Euglenozoa</taxon>
        <taxon>Kinetoplastea</taxon>
        <taxon>Metakinetoplastina</taxon>
        <taxon>Trypanosomatida</taxon>
        <taxon>Trypanosomatidae</taxon>
        <taxon>Trypanosoma</taxon>
        <taxon>Herpetosoma</taxon>
    </lineage>
</organism>
<keyword evidence="3" id="KW-1185">Reference proteome</keyword>
<dbReference type="EMBL" id="MKGL01000568">
    <property type="protein sequence ID" value="RNE97395.1"/>
    <property type="molecule type" value="Genomic_DNA"/>
</dbReference>
<feature type="region of interest" description="Disordered" evidence="1">
    <location>
        <begin position="55"/>
        <end position="112"/>
    </location>
</feature>
<name>A0A422MVY4_TRYRA</name>
<comment type="caution">
    <text evidence="2">The sequence shown here is derived from an EMBL/GenBank/DDBJ whole genome shotgun (WGS) entry which is preliminary data.</text>
</comment>
<dbReference type="GeneID" id="40333275"/>
<feature type="compositionally biased region" description="Polar residues" evidence="1">
    <location>
        <begin position="103"/>
        <end position="112"/>
    </location>
</feature>
<gene>
    <name evidence="2" type="ORF">TraAM80_09342</name>
</gene>
<feature type="compositionally biased region" description="Basic residues" evidence="1">
    <location>
        <begin position="76"/>
        <end position="87"/>
    </location>
</feature>
<sequence length="112" mass="11980">MDATALSPATQIYAAPSTWCGAREFREGTVCHATGPHRVQPAKAAADVSASFSRCGGGTRTDCQTPAHLPPTQPTKRARQHIPRCKNRSGSPTLRPPHHHPVSPTQSSAFLF</sequence>
<evidence type="ECO:0000256" key="1">
    <source>
        <dbReference type="SAM" id="MobiDB-lite"/>
    </source>
</evidence>
<reference evidence="2 3" key="1">
    <citation type="journal article" date="2018" name="BMC Genomics">
        <title>Genomic comparison of Trypanosoma conorhini and Trypanosoma rangeli to Trypanosoma cruzi strains of high and low virulence.</title>
        <authorList>
            <person name="Bradwell K.R."/>
            <person name="Koparde V.N."/>
            <person name="Matveyev A.V."/>
            <person name="Serrano M.G."/>
            <person name="Alves J.M."/>
            <person name="Parikh H."/>
            <person name="Huang B."/>
            <person name="Lee V."/>
            <person name="Espinosa-Alvarez O."/>
            <person name="Ortiz P.A."/>
            <person name="Costa-Martins A.G."/>
            <person name="Teixeira M.M."/>
            <person name="Buck G.A."/>
        </authorList>
    </citation>
    <scope>NUCLEOTIDE SEQUENCE [LARGE SCALE GENOMIC DNA]</scope>
    <source>
        <strain evidence="2 3">AM80</strain>
    </source>
</reference>
<dbReference type="Proteomes" id="UP000283634">
    <property type="component" value="Unassembled WGS sequence"/>
</dbReference>
<proteinExistence type="predicted"/>